<feature type="short sequence motif" description="DGA/G" evidence="2">
    <location>
        <begin position="202"/>
        <end position="204"/>
    </location>
</feature>
<sequence length="276" mass="29895">MPIIPDNPAQIVFSGGGLRCFWQGGFLTTLCKHRTLSPQRLTGVSGGALAGAAFLSGNEERLLETMCAAFEKQDSNIDLLAPNENGITPHQELYCGVVGDVIDAKAAEAIANGPHFQILIAHPPETSVPTLSGMAMAAAYEAELHTVNSPHFNWAEKMGLTSHLVDANQAAREGSLVELISAAAVIPPVFEPPLWQDRRVVDGGMADQAPLPDPDEGVTMVLLTRDYKRLPDVEGRHYIAPSKETPADKIDFTDPQKLRDTWAQGTRDAERYLCED</sequence>
<feature type="domain" description="PNPLA" evidence="3">
    <location>
        <begin position="11"/>
        <end position="215"/>
    </location>
</feature>
<evidence type="ECO:0000259" key="3">
    <source>
        <dbReference type="PROSITE" id="PS51635"/>
    </source>
</evidence>
<dbReference type="STRING" id="1229727.Ga0080559_TMP2360"/>
<dbReference type="Pfam" id="PF01734">
    <property type="entry name" value="Patatin"/>
    <property type="match status" value="1"/>
</dbReference>
<dbReference type="InterPro" id="IPR002641">
    <property type="entry name" value="PNPLA_dom"/>
</dbReference>
<evidence type="ECO:0000313" key="5">
    <source>
        <dbReference type="Proteomes" id="UP000186559"/>
    </source>
</evidence>
<protein>
    <submittedName>
        <fullName evidence="4">Patatin-like phospholipase</fullName>
    </submittedName>
</protein>
<gene>
    <name evidence="4" type="ORF">Ga0080559_TMP2360</name>
</gene>
<accession>A0A1U7D505</accession>
<keyword evidence="5" id="KW-1185">Reference proteome</keyword>
<name>A0A1U7D505_9RHOB</name>
<dbReference type="OrthoDB" id="7401351at2"/>
<dbReference type="GO" id="GO:0016787">
    <property type="term" value="F:hydrolase activity"/>
    <property type="evidence" value="ECO:0007669"/>
    <property type="project" value="UniProtKB-UniRule"/>
</dbReference>
<organism evidence="4 5">
    <name type="scientific">Salipiger profundus</name>
    <dbReference type="NCBI Taxonomy" id="1229727"/>
    <lineage>
        <taxon>Bacteria</taxon>
        <taxon>Pseudomonadati</taxon>
        <taxon>Pseudomonadota</taxon>
        <taxon>Alphaproteobacteria</taxon>
        <taxon>Rhodobacterales</taxon>
        <taxon>Roseobacteraceae</taxon>
        <taxon>Salipiger</taxon>
    </lineage>
</organism>
<dbReference type="SUPFAM" id="SSF52151">
    <property type="entry name" value="FabD/lysophospholipase-like"/>
    <property type="match status" value="1"/>
</dbReference>
<reference evidence="4 5" key="1">
    <citation type="submission" date="2016-03" db="EMBL/GenBank/DDBJ databases">
        <title>Deep-sea bacteria in the southern Pacific.</title>
        <authorList>
            <person name="Tang K."/>
        </authorList>
    </citation>
    <scope>NUCLEOTIDE SEQUENCE [LARGE SCALE GENOMIC DNA]</scope>
    <source>
        <strain evidence="4 5">JLT2016</strain>
    </source>
</reference>
<dbReference type="EMBL" id="CP014796">
    <property type="protein sequence ID" value="APX23156.1"/>
    <property type="molecule type" value="Genomic_DNA"/>
</dbReference>
<feature type="active site" description="Nucleophile" evidence="2">
    <location>
        <position position="45"/>
    </location>
</feature>
<feature type="short sequence motif" description="GXSXG" evidence="2">
    <location>
        <begin position="43"/>
        <end position="47"/>
    </location>
</feature>
<dbReference type="RefSeq" id="WP_017467482.1">
    <property type="nucleotide sequence ID" value="NZ_BMEW01000005.1"/>
</dbReference>
<dbReference type="Proteomes" id="UP000186559">
    <property type="component" value="Chromosome"/>
</dbReference>
<proteinExistence type="predicted"/>
<dbReference type="Gene3D" id="3.40.1090.10">
    <property type="entry name" value="Cytosolic phospholipase A2 catalytic domain"/>
    <property type="match status" value="1"/>
</dbReference>
<evidence type="ECO:0000313" key="4">
    <source>
        <dbReference type="EMBL" id="APX23156.1"/>
    </source>
</evidence>
<keyword evidence="1 2" id="KW-0443">Lipid metabolism</keyword>
<dbReference type="InterPro" id="IPR016035">
    <property type="entry name" value="Acyl_Trfase/lysoPLipase"/>
</dbReference>
<dbReference type="GO" id="GO:0016042">
    <property type="term" value="P:lipid catabolic process"/>
    <property type="evidence" value="ECO:0007669"/>
    <property type="project" value="UniProtKB-UniRule"/>
</dbReference>
<keyword evidence="2" id="KW-0442">Lipid degradation</keyword>
<feature type="active site" description="Proton acceptor" evidence="2">
    <location>
        <position position="202"/>
    </location>
</feature>
<evidence type="ECO:0000256" key="2">
    <source>
        <dbReference type="PROSITE-ProRule" id="PRU01161"/>
    </source>
</evidence>
<comment type="caution">
    <text evidence="2">Lacks conserved residue(s) required for the propagation of feature annotation.</text>
</comment>
<dbReference type="AlphaFoldDB" id="A0A1U7D505"/>
<dbReference type="KEGG" id="tpro:Ga0080559_TMP2360"/>
<dbReference type="PROSITE" id="PS51635">
    <property type="entry name" value="PNPLA"/>
    <property type="match status" value="1"/>
</dbReference>
<evidence type="ECO:0000256" key="1">
    <source>
        <dbReference type="ARBA" id="ARBA00023098"/>
    </source>
</evidence>
<keyword evidence="2" id="KW-0378">Hydrolase</keyword>